<feature type="repeat" description="Solcar" evidence="9">
    <location>
        <begin position="153"/>
        <end position="259"/>
    </location>
</feature>
<evidence type="ECO:0000256" key="6">
    <source>
        <dbReference type="ARBA" id="ARBA00022989"/>
    </source>
</evidence>
<keyword evidence="5" id="KW-0677">Repeat</keyword>
<dbReference type="Proteomes" id="UP000256601">
    <property type="component" value="Unassembled WGS sequence"/>
</dbReference>
<keyword evidence="3 10" id="KW-0813">Transport</keyword>
<evidence type="ECO:0000256" key="11">
    <source>
        <dbReference type="SAM" id="Phobius"/>
    </source>
</evidence>
<evidence type="ECO:0000256" key="5">
    <source>
        <dbReference type="ARBA" id="ARBA00022737"/>
    </source>
</evidence>
<keyword evidence="8 9" id="KW-0472">Membrane</keyword>
<reference evidence="12 14" key="1">
    <citation type="journal article" date="2016" name="PLoS ONE">
        <title>Sequence Assembly of Yarrowia lipolytica Strain W29/CLIB89 Shows Transposable Element Diversity.</title>
        <authorList>
            <person name="Magnan C."/>
            <person name="Yu J."/>
            <person name="Chang I."/>
            <person name="Jahn E."/>
            <person name="Kanomata Y."/>
            <person name="Wu J."/>
            <person name="Zeller M."/>
            <person name="Oakes M."/>
            <person name="Baldi P."/>
            <person name="Sandmeyer S."/>
        </authorList>
    </citation>
    <scope>NUCLEOTIDE SEQUENCE [LARGE SCALE GENOMIC DNA]</scope>
    <source>
        <strain evidence="12">CLIB89</strain>
        <strain evidence="14">CLIB89(W29)</strain>
    </source>
</reference>
<dbReference type="InterPro" id="IPR050567">
    <property type="entry name" value="Mitochondrial_Carrier"/>
</dbReference>
<dbReference type="InterPro" id="IPR018108">
    <property type="entry name" value="MCP_transmembrane"/>
</dbReference>
<dbReference type="InterPro" id="IPR023395">
    <property type="entry name" value="MCP_dom_sf"/>
</dbReference>
<gene>
    <name evidence="13" type="ORF">B0I71DRAFT_135491</name>
    <name evidence="12" type="ORF">YALI1_F20943g</name>
</gene>
<feature type="transmembrane region" description="Helical" evidence="11">
    <location>
        <begin position="275"/>
        <end position="295"/>
    </location>
</feature>
<dbReference type="AlphaFoldDB" id="A0A1H6PY99"/>
<proteinExistence type="inferred from homology"/>
<evidence type="ECO:0000256" key="3">
    <source>
        <dbReference type="ARBA" id="ARBA00022448"/>
    </source>
</evidence>
<evidence type="ECO:0000313" key="14">
    <source>
        <dbReference type="Proteomes" id="UP000182444"/>
    </source>
</evidence>
<dbReference type="GO" id="GO:0031966">
    <property type="term" value="C:mitochondrial membrane"/>
    <property type="evidence" value="ECO:0007669"/>
    <property type="project" value="UniProtKB-SubCell"/>
</dbReference>
<feature type="repeat" description="Solcar" evidence="9">
    <location>
        <begin position="35"/>
        <end position="117"/>
    </location>
</feature>
<dbReference type="Proteomes" id="UP000182444">
    <property type="component" value="Chromosome 1F"/>
</dbReference>
<evidence type="ECO:0000256" key="10">
    <source>
        <dbReference type="RuleBase" id="RU000488"/>
    </source>
</evidence>
<comment type="similarity">
    <text evidence="2 10">Belongs to the mitochondrial carrier (TC 2.A.29) family.</text>
</comment>
<evidence type="ECO:0000256" key="1">
    <source>
        <dbReference type="ARBA" id="ARBA00004225"/>
    </source>
</evidence>
<dbReference type="Gene3D" id="1.50.40.10">
    <property type="entry name" value="Mitochondrial carrier domain"/>
    <property type="match status" value="1"/>
</dbReference>
<dbReference type="PROSITE" id="PS50920">
    <property type="entry name" value="SOLCAR"/>
    <property type="match status" value="3"/>
</dbReference>
<dbReference type="eggNOG" id="KOG0758">
    <property type="taxonomic scope" value="Eukaryota"/>
</dbReference>
<evidence type="ECO:0000313" key="15">
    <source>
        <dbReference type="Proteomes" id="UP000256601"/>
    </source>
</evidence>
<comment type="subcellular location">
    <subcellularLocation>
        <location evidence="1">Mitochondrion membrane</location>
        <topology evidence="1">Multi-pass membrane protein</topology>
    </subcellularLocation>
</comment>
<dbReference type="OrthoDB" id="2382881at2759"/>
<name>A0A1H6PY99_YARLL</name>
<dbReference type="GeneID" id="2909044"/>
<evidence type="ECO:0000256" key="8">
    <source>
        <dbReference type="ARBA" id="ARBA00023136"/>
    </source>
</evidence>
<dbReference type="PANTHER" id="PTHR45624:SF9">
    <property type="entry name" value="CARRIER PROTEIN, PUTATIVE (AFU_ORTHOLOGUE AFUA_4G06390)-RELATED"/>
    <property type="match status" value="1"/>
</dbReference>
<evidence type="ECO:0000313" key="13">
    <source>
        <dbReference type="EMBL" id="RDW23702.1"/>
    </source>
</evidence>
<dbReference type="VEuPathDB" id="FungiDB:YALI1_F20943g"/>
<evidence type="ECO:0000313" key="12">
    <source>
        <dbReference type="EMBL" id="AOW07233.1"/>
    </source>
</evidence>
<dbReference type="GO" id="GO:0022857">
    <property type="term" value="F:transmembrane transporter activity"/>
    <property type="evidence" value="ECO:0007669"/>
    <property type="project" value="TreeGrafter"/>
</dbReference>
<feature type="repeat" description="Solcar" evidence="9">
    <location>
        <begin position="272"/>
        <end position="367"/>
    </location>
</feature>
<feature type="transmembrane region" description="Helical" evidence="11">
    <location>
        <begin position="343"/>
        <end position="364"/>
    </location>
</feature>
<keyword evidence="4 9" id="KW-0812">Transmembrane</keyword>
<dbReference type="OMA" id="FTKIYAQ"/>
<organism evidence="12 14">
    <name type="scientific">Yarrowia lipolytica</name>
    <name type="common">Candida lipolytica</name>
    <dbReference type="NCBI Taxonomy" id="4952"/>
    <lineage>
        <taxon>Eukaryota</taxon>
        <taxon>Fungi</taxon>
        <taxon>Dikarya</taxon>
        <taxon>Ascomycota</taxon>
        <taxon>Saccharomycotina</taxon>
        <taxon>Dipodascomycetes</taxon>
        <taxon>Dipodascales</taxon>
        <taxon>Dipodascales incertae sedis</taxon>
        <taxon>Yarrowia</taxon>
    </lineage>
</organism>
<dbReference type="SUPFAM" id="SSF103506">
    <property type="entry name" value="Mitochondrial carrier"/>
    <property type="match status" value="1"/>
</dbReference>
<dbReference type="Pfam" id="PF00153">
    <property type="entry name" value="Mito_carr"/>
    <property type="match status" value="3"/>
</dbReference>
<evidence type="ECO:0000256" key="4">
    <source>
        <dbReference type="ARBA" id="ARBA00022692"/>
    </source>
</evidence>
<evidence type="ECO:0000256" key="7">
    <source>
        <dbReference type="ARBA" id="ARBA00023128"/>
    </source>
</evidence>
<dbReference type="FunFam" id="1.50.40.10:FF:000167">
    <property type="entry name" value="Uncharacterized mitochondrial carrier C29A3.11c"/>
    <property type="match status" value="1"/>
</dbReference>
<dbReference type="EMBL" id="KZ857344">
    <property type="protein sequence ID" value="RDW23702.1"/>
    <property type="molecule type" value="Genomic_DNA"/>
</dbReference>
<dbReference type="KEGG" id="yli:2909044"/>
<dbReference type="PANTHER" id="PTHR45624">
    <property type="entry name" value="MITOCHONDRIAL BASIC AMINO ACIDS TRANSPORTER-RELATED"/>
    <property type="match status" value="1"/>
</dbReference>
<reference evidence="13 15" key="2">
    <citation type="submission" date="2018-07" db="EMBL/GenBank/DDBJ databases">
        <title>Draft Genome Assemblies for Five Robust Yarrowia lipolytica Strains Exhibiting High Lipid Production and Pentose Sugar Utilization and Sugar Alcohol Secretion from Undetoxified Lignocellulosic Biomass Hydrolysates.</title>
        <authorList>
            <consortium name="DOE Joint Genome Institute"/>
            <person name="Walker C."/>
            <person name="Ryu S."/>
            <person name="Na H."/>
            <person name="Zane M."/>
            <person name="LaButti K."/>
            <person name="Lipzen A."/>
            <person name="Haridas S."/>
            <person name="Barry K."/>
            <person name="Grigoriev I.V."/>
            <person name="Quarterman J."/>
            <person name="Slininger P."/>
            <person name="Dien B."/>
            <person name="Trinh C.T."/>
        </authorList>
    </citation>
    <scope>NUCLEOTIDE SEQUENCE [LARGE SCALE GENOMIC DNA]</scope>
    <source>
        <strain evidence="13 15">YB392</strain>
    </source>
</reference>
<protein>
    <submittedName>
        <fullName evidence="13">Mitochondrial carrier domain-containing protein</fullName>
    </submittedName>
</protein>
<accession>A0A1H6PY99</accession>
<sequence length="368" mass="41106">MSLKMPQGQLAAPPTLYNFPDTFAFLNKLKKNDTIHKYRTSVGATIASLISTTSTFPLDSIKTRQQTYNYRGTLHVIYDTYRHEGIKGFYRGIWAPLISTSVVRTIGASVYAATVPFSRDFWSVHFQLPPVLHDPEHVMVGDHLDHFLLQSFKMTLLYLVPGAIAGASSTLISAPFEFTKLSSQIEGLVARQLQAAAENKGGHINQLDGFKPHSVMETGKEILQRAGVRGLYSGYKYHLLRDSISTGFYFTTYEIAKIVVAQKMFGKQSETMQNVAVAFAGACAGIVSWTIIFPLDTLKSVYQKNVVAAAMAHKYGVKLDLNKDAVKINRIRDLFQRRLYKGLGISCIRTAINGAIFFSVLEYIRKRL</sequence>
<evidence type="ECO:0000256" key="9">
    <source>
        <dbReference type="PROSITE-ProRule" id="PRU00282"/>
    </source>
</evidence>
<keyword evidence="6 11" id="KW-1133">Transmembrane helix</keyword>
<dbReference type="EMBL" id="CP017558">
    <property type="protein sequence ID" value="AOW07233.1"/>
    <property type="molecule type" value="Genomic_DNA"/>
</dbReference>
<dbReference type="VEuPathDB" id="FungiDB:YALI0_F15609g"/>
<evidence type="ECO:0000256" key="2">
    <source>
        <dbReference type="ARBA" id="ARBA00006375"/>
    </source>
</evidence>
<dbReference type="RefSeq" id="XP_505461.1">
    <property type="nucleotide sequence ID" value="XM_505461.1"/>
</dbReference>
<keyword evidence="7" id="KW-0496">Mitochondrion</keyword>